<keyword evidence="1" id="KW-0863">Zinc-finger</keyword>
<feature type="domain" description="C3H1-type" evidence="3">
    <location>
        <begin position="699"/>
        <end position="726"/>
    </location>
</feature>
<evidence type="ECO:0000256" key="2">
    <source>
        <dbReference type="SAM" id="MobiDB-lite"/>
    </source>
</evidence>
<proteinExistence type="predicted"/>
<gene>
    <name evidence="5" type="primary">LOC115220857</name>
</gene>
<evidence type="ECO:0000259" key="3">
    <source>
        <dbReference type="PROSITE" id="PS50103"/>
    </source>
</evidence>
<dbReference type="GO" id="GO:0008270">
    <property type="term" value="F:zinc ion binding"/>
    <property type="evidence" value="ECO:0007669"/>
    <property type="project" value="UniProtKB-KW"/>
</dbReference>
<feature type="domain" description="C3H1-type" evidence="3">
    <location>
        <begin position="672"/>
        <end position="698"/>
    </location>
</feature>
<feature type="region of interest" description="Disordered" evidence="2">
    <location>
        <begin position="140"/>
        <end position="164"/>
    </location>
</feature>
<protein>
    <submittedName>
        <fullName evidence="5">Zinc finger CCCH domain-containing protein 3</fullName>
    </submittedName>
</protein>
<dbReference type="AlphaFoldDB" id="A0A6P7T7K8"/>
<dbReference type="SMART" id="SM00356">
    <property type="entry name" value="ZnF_C3H1"/>
    <property type="match status" value="4"/>
</dbReference>
<evidence type="ECO:0000256" key="1">
    <source>
        <dbReference type="PROSITE-ProRule" id="PRU00723"/>
    </source>
</evidence>
<feature type="zinc finger region" description="C3H1-type" evidence="1">
    <location>
        <begin position="699"/>
        <end position="726"/>
    </location>
</feature>
<dbReference type="Gene3D" id="4.10.1000.10">
    <property type="entry name" value="Zinc finger, CCCH-type"/>
    <property type="match status" value="1"/>
</dbReference>
<feature type="domain" description="C3H1-type" evidence="3">
    <location>
        <begin position="618"/>
        <end position="646"/>
    </location>
</feature>
<keyword evidence="4" id="KW-1185">Reference proteome</keyword>
<dbReference type="PANTHER" id="PTHR46156">
    <property type="entry name" value="CCCH ZINGC FINGER"/>
    <property type="match status" value="1"/>
</dbReference>
<dbReference type="InterPro" id="IPR000571">
    <property type="entry name" value="Znf_CCCH"/>
</dbReference>
<dbReference type="Proteomes" id="UP000515154">
    <property type="component" value="Linkage group LG17"/>
</dbReference>
<feature type="region of interest" description="Disordered" evidence="2">
    <location>
        <begin position="805"/>
        <end position="829"/>
    </location>
</feature>
<dbReference type="KEGG" id="osn:115220857"/>
<dbReference type="PANTHER" id="PTHR46156:SF1">
    <property type="entry name" value="ZINC FINGER CCCH DOMAIN-CONTAINING PROTEIN 3"/>
    <property type="match status" value="1"/>
</dbReference>
<dbReference type="PROSITE" id="PS50103">
    <property type="entry name" value="ZF_C3H1"/>
    <property type="match status" value="3"/>
</dbReference>
<feature type="zinc finger region" description="C3H1-type" evidence="1">
    <location>
        <begin position="618"/>
        <end position="646"/>
    </location>
</feature>
<dbReference type="Pfam" id="PF00642">
    <property type="entry name" value="zf-CCCH"/>
    <property type="match status" value="1"/>
</dbReference>
<reference evidence="5" key="1">
    <citation type="submission" date="2025-08" db="UniProtKB">
        <authorList>
            <consortium name="RefSeq"/>
        </authorList>
    </citation>
    <scope>IDENTIFICATION</scope>
</reference>
<keyword evidence="1" id="KW-0862">Zinc</keyword>
<feature type="compositionally biased region" description="Basic and acidic residues" evidence="2">
    <location>
        <begin position="817"/>
        <end position="829"/>
    </location>
</feature>
<name>A0A6P7T7K8_9MOLL</name>
<keyword evidence="1" id="KW-0479">Metal-binding</keyword>
<evidence type="ECO:0000313" key="4">
    <source>
        <dbReference type="Proteomes" id="UP000515154"/>
    </source>
</evidence>
<feature type="compositionally biased region" description="Low complexity" evidence="2">
    <location>
        <begin position="805"/>
        <end position="815"/>
    </location>
</feature>
<evidence type="ECO:0000313" key="5">
    <source>
        <dbReference type="RefSeq" id="XP_029646898.1"/>
    </source>
</evidence>
<accession>A0A6P7T7K8</accession>
<dbReference type="RefSeq" id="XP_029646898.1">
    <property type="nucleotide sequence ID" value="XM_029791038.2"/>
</dbReference>
<organism evidence="4 5">
    <name type="scientific">Octopus sinensis</name>
    <name type="common">East Asian common octopus</name>
    <dbReference type="NCBI Taxonomy" id="2607531"/>
    <lineage>
        <taxon>Eukaryota</taxon>
        <taxon>Metazoa</taxon>
        <taxon>Spiralia</taxon>
        <taxon>Lophotrochozoa</taxon>
        <taxon>Mollusca</taxon>
        <taxon>Cephalopoda</taxon>
        <taxon>Coleoidea</taxon>
        <taxon>Octopodiformes</taxon>
        <taxon>Octopoda</taxon>
        <taxon>Incirrata</taxon>
        <taxon>Octopodidae</taxon>
        <taxon>Octopus</taxon>
    </lineage>
</organism>
<dbReference type="GO" id="GO:0005634">
    <property type="term" value="C:nucleus"/>
    <property type="evidence" value="ECO:0007669"/>
    <property type="project" value="TreeGrafter"/>
</dbReference>
<feature type="region of interest" description="Disordered" evidence="2">
    <location>
        <begin position="232"/>
        <end position="251"/>
    </location>
</feature>
<sequence>MAEQPGLSLEFQDVKILKQEISKLSGLIQKEKQRRALSTCQGNTLSFSRFSNRFTKSSPTPTLPTKTFRSGTYSRMCYLNSKLTQAKPNQTYQNSASTSKTVVSNNYSNTLQSHSLSSKFSYPFKSKNSYSMSTKIPCSSSPSASSSQSNNEVSSTSLSSLSSPNKSLSLFEAKSKMVKNAQEDLIKTEAKLQCLKTTYAKLCSSAPFRTAASQNTNVQEIIHPKDTATKSITSPVKEKPSEPSPKPVAIKQPTCFKNTTKAHAIKLSPKTSHIKSDVSLKSWIRIPSAKKAPLLPSSLTVFPQHFSSQHLSTVPQKPVPQSSKSLKSPLVQCHRYKIVRKPGVKKPTTTPLPKSTKILKQNNLTTPFKLIKNQSASSPSSSSVSLPLRKTGYSYFSSKSLLRARALNRNANSVIAKDYKKRLAALLIDFGKVAYRPKKLASNNLSKQKLVNVSVCRTPSKKTLGKTNIPPKFKMKIDRRRRLSRKYSPCLQLKSSPFSLIKTPLKLSGYRRSSAAAAVKRAHFSKFNSLKTITVRGVKFHVEAGGKTLRRMNTKTGSGSASRLMGLRKLNIAGVVYTQTSGGMLKRVDNPTVVMANRVVTRSIATAAARLRKGYSKPPAQKPCLFYNRFGKCNKGNKCPYVHDPKKIAVCYRMIRGGCKVENCPFYHQLSKEKMPSCSYFLKGQCNRDNCIYPHVKVNKNAIICEDFLNGYCSLGEKCTRKHSLVCQKFRENQVCSHHACKFNSRKKISKDGPGKSKTVVVKRKRTNSKSSTAAKCRVTKKSFPEELASLSFISLVNSSDESLLDTSTTSNTNEMKSPKETLRIKPRL</sequence>
<feature type="zinc finger region" description="C3H1-type" evidence="1">
    <location>
        <begin position="672"/>
        <end position="698"/>
    </location>
</feature>